<keyword evidence="1 3" id="KW-0732">Signal</keyword>
<feature type="region of interest" description="Disordered" evidence="2">
    <location>
        <begin position="102"/>
        <end position="135"/>
    </location>
</feature>
<evidence type="ECO:0000313" key="6">
    <source>
        <dbReference type="Proteomes" id="UP001056012"/>
    </source>
</evidence>
<sequence length="221" mass="21872">MRFFQAVLSSAAFAALIAALEINQFPSSGVVAGTTYTITYSPADNVPTTFILRQGESTNLDTIGTLTTTATGGKFEWTPSKDLPNEADYALEIKRGDTVNYSGQFPLTGGSDSKPSSNSPSATPSATPSASSASKSSASASASVSSSMAISSSASSASASPSPSSASNSTVSSATLSRSTASRTPTGSASVPEVTGNAANSLIANPLAAIAGAAAAFAYLA</sequence>
<dbReference type="Proteomes" id="UP001056012">
    <property type="component" value="Chromosome 3"/>
</dbReference>
<dbReference type="PANTHER" id="PTHR40633">
    <property type="entry name" value="MATRIX PROTEIN, PUTATIVE (AFU_ORTHOLOGUE AFUA_8G05410)-RELATED"/>
    <property type="match status" value="1"/>
</dbReference>
<evidence type="ECO:0000259" key="4">
    <source>
        <dbReference type="Pfam" id="PF10342"/>
    </source>
</evidence>
<gene>
    <name evidence="5" type="ORF">yc1106_04186</name>
</gene>
<feature type="compositionally biased region" description="Low complexity" evidence="2">
    <location>
        <begin position="111"/>
        <end position="135"/>
    </location>
</feature>
<feature type="chain" id="PRO_5040177178" description="Yeast cell wall synthesis Kre9/Knh1-like N-terminal domain-containing protein" evidence="3">
    <location>
        <begin position="20"/>
        <end position="221"/>
    </location>
</feature>
<feature type="signal peptide" evidence="3">
    <location>
        <begin position="1"/>
        <end position="19"/>
    </location>
</feature>
<feature type="domain" description="Yeast cell wall synthesis Kre9/Knh1-like N-terminal" evidence="4">
    <location>
        <begin position="30"/>
        <end position="106"/>
    </location>
</feature>
<dbReference type="InterPro" id="IPR018466">
    <property type="entry name" value="Kre9/Knh1-like_N"/>
</dbReference>
<dbReference type="Pfam" id="PF10342">
    <property type="entry name" value="Kre9_KNH"/>
    <property type="match status" value="1"/>
</dbReference>
<dbReference type="InterPro" id="IPR052982">
    <property type="entry name" value="SRP1/TIP1-like"/>
</dbReference>
<keyword evidence="6" id="KW-1185">Reference proteome</keyword>
<evidence type="ECO:0000313" key="5">
    <source>
        <dbReference type="EMBL" id="USP76912.1"/>
    </source>
</evidence>
<dbReference type="VEuPathDB" id="FungiDB:yc1106_04186"/>
<reference evidence="5" key="1">
    <citation type="submission" date="2021-12" db="EMBL/GenBank/DDBJ databases">
        <title>Curvularia clavata genome.</title>
        <authorList>
            <person name="Cao Y."/>
        </authorList>
    </citation>
    <scope>NUCLEOTIDE SEQUENCE</scope>
    <source>
        <strain evidence="5">Yc1106</strain>
    </source>
</reference>
<feature type="region of interest" description="Disordered" evidence="2">
    <location>
        <begin position="153"/>
        <end position="192"/>
    </location>
</feature>
<name>A0A9Q9DRR0_CURCL</name>
<dbReference type="PANTHER" id="PTHR40633:SF1">
    <property type="entry name" value="GPI ANCHORED SERINE-THREONINE RICH PROTEIN (AFU_ORTHOLOGUE AFUA_1G03630)"/>
    <property type="match status" value="1"/>
</dbReference>
<evidence type="ECO:0000256" key="2">
    <source>
        <dbReference type="SAM" id="MobiDB-lite"/>
    </source>
</evidence>
<evidence type="ECO:0000256" key="1">
    <source>
        <dbReference type="ARBA" id="ARBA00022729"/>
    </source>
</evidence>
<proteinExistence type="predicted"/>
<protein>
    <recommendedName>
        <fullName evidence="4">Yeast cell wall synthesis Kre9/Knh1-like N-terminal domain-containing protein</fullName>
    </recommendedName>
</protein>
<dbReference type="OrthoDB" id="5589325at2759"/>
<dbReference type="EMBL" id="CP089276">
    <property type="protein sequence ID" value="USP76912.1"/>
    <property type="molecule type" value="Genomic_DNA"/>
</dbReference>
<accession>A0A9Q9DRR0</accession>
<evidence type="ECO:0000256" key="3">
    <source>
        <dbReference type="SAM" id="SignalP"/>
    </source>
</evidence>
<feature type="compositionally biased region" description="Low complexity" evidence="2">
    <location>
        <begin position="153"/>
        <end position="186"/>
    </location>
</feature>
<organism evidence="5 6">
    <name type="scientific">Curvularia clavata</name>
    <dbReference type="NCBI Taxonomy" id="95742"/>
    <lineage>
        <taxon>Eukaryota</taxon>
        <taxon>Fungi</taxon>
        <taxon>Dikarya</taxon>
        <taxon>Ascomycota</taxon>
        <taxon>Pezizomycotina</taxon>
        <taxon>Dothideomycetes</taxon>
        <taxon>Pleosporomycetidae</taxon>
        <taxon>Pleosporales</taxon>
        <taxon>Pleosporineae</taxon>
        <taxon>Pleosporaceae</taxon>
        <taxon>Curvularia</taxon>
    </lineage>
</organism>
<dbReference type="AlphaFoldDB" id="A0A9Q9DRR0"/>